<dbReference type="InterPro" id="IPR002125">
    <property type="entry name" value="CMP_dCMP_dom"/>
</dbReference>
<keyword evidence="1" id="KW-0479">Metal-binding</keyword>
<feature type="domain" description="CMP/dCMP-type deaminase" evidence="3">
    <location>
        <begin position="4"/>
        <end position="82"/>
    </location>
</feature>
<name>A0A6C0DKS2_9ZZZZ</name>
<keyword evidence="2" id="KW-0862">Zinc</keyword>
<dbReference type="EMBL" id="MN739628">
    <property type="protein sequence ID" value="QHT16942.1"/>
    <property type="molecule type" value="Genomic_DNA"/>
</dbReference>
<sequence>MSTGYNLDKVQYKHKNKYKYGCTNTSCSTHAEMSAILSLKGKKANALLVIRVGKDGTLRDSKPCQYCYEFMYKIGIKKIYFSSNNQDVEIMRINDINREDLLVSGSNIKLKQSTRKN</sequence>
<dbReference type="Gene3D" id="3.40.140.10">
    <property type="entry name" value="Cytidine Deaminase, domain 2"/>
    <property type="match status" value="1"/>
</dbReference>
<proteinExistence type="predicted"/>
<dbReference type="GO" id="GO:0008270">
    <property type="term" value="F:zinc ion binding"/>
    <property type="evidence" value="ECO:0007669"/>
    <property type="project" value="InterPro"/>
</dbReference>
<evidence type="ECO:0000259" key="3">
    <source>
        <dbReference type="Pfam" id="PF00383"/>
    </source>
</evidence>
<dbReference type="Pfam" id="PF00383">
    <property type="entry name" value="dCMP_cyt_deam_1"/>
    <property type="match status" value="1"/>
</dbReference>
<evidence type="ECO:0000313" key="4">
    <source>
        <dbReference type="EMBL" id="QHT16942.1"/>
    </source>
</evidence>
<dbReference type="InterPro" id="IPR016193">
    <property type="entry name" value="Cytidine_deaminase-like"/>
</dbReference>
<organism evidence="4">
    <name type="scientific">viral metagenome</name>
    <dbReference type="NCBI Taxonomy" id="1070528"/>
    <lineage>
        <taxon>unclassified sequences</taxon>
        <taxon>metagenomes</taxon>
        <taxon>organismal metagenomes</taxon>
    </lineage>
</organism>
<evidence type="ECO:0000256" key="2">
    <source>
        <dbReference type="ARBA" id="ARBA00022833"/>
    </source>
</evidence>
<evidence type="ECO:0000256" key="1">
    <source>
        <dbReference type="ARBA" id="ARBA00022723"/>
    </source>
</evidence>
<protein>
    <recommendedName>
        <fullName evidence="3">CMP/dCMP-type deaminase domain-containing protein</fullName>
    </recommendedName>
</protein>
<dbReference type="AlphaFoldDB" id="A0A6C0DKS2"/>
<dbReference type="SUPFAM" id="SSF53927">
    <property type="entry name" value="Cytidine deaminase-like"/>
    <property type="match status" value="1"/>
</dbReference>
<accession>A0A6C0DKS2</accession>
<reference evidence="4" key="1">
    <citation type="journal article" date="2020" name="Nature">
        <title>Giant virus diversity and host interactions through global metagenomics.</title>
        <authorList>
            <person name="Schulz F."/>
            <person name="Roux S."/>
            <person name="Paez-Espino D."/>
            <person name="Jungbluth S."/>
            <person name="Walsh D.A."/>
            <person name="Denef V.J."/>
            <person name="McMahon K.D."/>
            <person name="Konstantinidis K.T."/>
            <person name="Eloe-Fadrosh E.A."/>
            <person name="Kyrpides N.C."/>
            <person name="Woyke T."/>
        </authorList>
    </citation>
    <scope>NUCLEOTIDE SEQUENCE</scope>
    <source>
        <strain evidence="4">GVMAG-M-3300023174-207</strain>
    </source>
</reference>
<dbReference type="InterPro" id="IPR016192">
    <property type="entry name" value="APOBEC/CMP_deaminase_Zn-bd"/>
</dbReference>
<dbReference type="GO" id="GO:0016787">
    <property type="term" value="F:hydrolase activity"/>
    <property type="evidence" value="ECO:0007669"/>
    <property type="project" value="InterPro"/>
</dbReference>
<dbReference type="PROSITE" id="PS00903">
    <property type="entry name" value="CYT_DCMP_DEAMINASES_1"/>
    <property type="match status" value="1"/>
</dbReference>